<evidence type="ECO:0000313" key="1">
    <source>
        <dbReference type="EMBL" id="CAG8454451.1"/>
    </source>
</evidence>
<evidence type="ECO:0000313" key="2">
    <source>
        <dbReference type="Proteomes" id="UP000789702"/>
    </source>
</evidence>
<accession>A0ACA9K5W8</accession>
<name>A0ACA9K5W8_9GLOM</name>
<keyword evidence="2" id="KW-1185">Reference proteome</keyword>
<comment type="caution">
    <text evidence="1">The sequence shown here is derived from an EMBL/GenBank/DDBJ whole genome shotgun (WGS) entry which is preliminary data.</text>
</comment>
<sequence length="356" mass="41792">MTLSEDLSADNLDSDSLKPVYNLIELGLEEYEDNKLVLNTVHDLIQFFKKYSNFFQIRGLEKSELVLFLKAQLMAFEINNKNVESQRQNYRYNYNASLLLCKPVFLKLCGINNHFLLAIQKHLQENGLTERTHRNTGCIFKLKSKVYLDSSITFSVKCFLKQYGNINGLPSPMRYKNESEPFIYLPTGNIYTSVYNEFKYFYKENGENTKVIFYFTFRRLWYEIIPYLKFQPPASDLCEVYQNHRVNTISNIEHVINNSSKGNNPILYNNELGWTCSLSTDIGKVYASTESGRSEISFQLLCKNNFDINTTLKTILIKLLAKERKYYLFTKIRQYIDDPYKDVYCANLEKTKDENK</sequence>
<gene>
    <name evidence="1" type="ORF">DHETER_LOCUS1002</name>
</gene>
<organism evidence="1 2">
    <name type="scientific">Dentiscutata heterogama</name>
    <dbReference type="NCBI Taxonomy" id="1316150"/>
    <lineage>
        <taxon>Eukaryota</taxon>
        <taxon>Fungi</taxon>
        <taxon>Fungi incertae sedis</taxon>
        <taxon>Mucoromycota</taxon>
        <taxon>Glomeromycotina</taxon>
        <taxon>Glomeromycetes</taxon>
        <taxon>Diversisporales</taxon>
        <taxon>Gigasporaceae</taxon>
        <taxon>Dentiscutata</taxon>
    </lineage>
</organism>
<reference evidence="1" key="1">
    <citation type="submission" date="2021-06" db="EMBL/GenBank/DDBJ databases">
        <authorList>
            <person name="Kallberg Y."/>
            <person name="Tangrot J."/>
            <person name="Rosling A."/>
        </authorList>
    </citation>
    <scope>NUCLEOTIDE SEQUENCE</scope>
    <source>
        <strain evidence="1">IL203A</strain>
    </source>
</reference>
<protein>
    <submittedName>
        <fullName evidence="1">14350_t:CDS:1</fullName>
    </submittedName>
</protein>
<dbReference type="Proteomes" id="UP000789702">
    <property type="component" value="Unassembled WGS sequence"/>
</dbReference>
<proteinExistence type="predicted"/>
<dbReference type="EMBL" id="CAJVPU010000557">
    <property type="protein sequence ID" value="CAG8454451.1"/>
    <property type="molecule type" value="Genomic_DNA"/>
</dbReference>